<sequence>MSTDRSRSRMMLETFSEISSIISSSAWSEYELTLWHVAAAGACAGPDPGEGNGALEFLHLVWWTAAYLRKGKSVRLALYFGAYAAICHLSQVGTSSWWTVLPPTDIRGTR</sequence>
<evidence type="ECO:0000313" key="3">
    <source>
        <dbReference type="Proteomes" id="UP000266188"/>
    </source>
</evidence>
<evidence type="ECO:0000313" key="2">
    <source>
        <dbReference type="EMBL" id="RJE25114.1"/>
    </source>
</evidence>
<gene>
    <name evidence="2" type="ORF">PHISCL_02520</name>
</gene>
<feature type="transmembrane region" description="Helical" evidence="1">
    <location>
        <begin position="76"/>
        <end position="100"/>
    </location>
</feature>
<keyword evidence="3" id="KW-1185">Reference proteome</keyword>
<keyword evidence="1" id="KW-1133">Transmembrane helix</keyword>
<accession>A0A3A3A0E1</accession>
<comment type="caution">
    <text evidence="2">The sequence shown here is derived from an EMBL/GenBank/DDBJ whole genome shotgun (WGS) entry which is preliminary data.</text>
</comment>
<evidence type="ECO:0000256" key="1">
    <source>
        <dbReference type="SAM" id="Phobius"/>
    </source>
</evidence>
<organism evidence="2 3">
    <name type="scientific">Aspergillus sclerotialis</name>
    <dbReference type="NCBI Taxonomy" id="2070753"/>
    <lineage>
        <taxon>Eukaryota</taxon>
        <taxon>Fungi</taxon>
        <taxon>Dikarya</taxon>
        <taxon>Ascomycota</taxon>
        <taxon>Pezizomycotina</taxon>
        <taxon>Eurotiomycetes</taxon>
        <taxon>Eurotiomycetidae</taxon>
        <taxon>Eurotiales</taxon>
        <taxon>Aspergillaceae</taxon>
        <taxon>Aspergillus</taxon>
        <taxon>Aspergillus subgen. Polypaecilum</taxon>
    </lineage>
</organism>
<keyword evidence="1" id="KW-0472">Membrane</keyword>
<protein>
    <submittedName>
        <fullName evidence="2">Uncharacterized protein</fullName>
    </submittedName>
</protein>
<proteinExistence type="predicted"/>
<name>A0A3A3A0E1_9EURO</name>
<reference evidence="3" key="1">
    <citation type="submission" date="2017-02" db="EMBL/GenBank/DDBJ databases">
        <authorList>
            <person name="Tafer H."/>
            <person name="Lopandic K."/>
        </authorList>
    </citation>
    <scope>NUCLEOTIDE SEQUENCE [LARGE SCALE GENOMIC DNA]</scope>
    <source>
        <strain evidence="3">CBS 366.77</strain>
    </source>
</reference>
<dbReference type="EMBL" id="MVGC01000057">
    <property type="protein sequence ID" value="RJE25114.1"/>
    <property type="molecule type" value="Genomic_DNA"/>
</dbReference>
<dbReference type="Proteomes" id="UP000266188">
    <property type="component" value="Unassembled WGS sequence"/>
</dbReference>
<dbReference type="AlphaFoldDB" id="A0A3A3A0E1"/>
<keyword evidence="1" id="KW-0812">Transmembrane</keyword>